<evidence type="ECO:0000256" key="1">
    <source>
        <dbReference type="SAM" id="MobiDB-lite"/>
    </source>
</evidence>
<evidence type="ECO:0000256" key="2">
    <source>
        <dbReference type="SAM" id="SignalP"/>
    </source>
</evidence>
<dbReference type="AlphaFoldDB" id="D8LH43"/>
<name>D8LH43_ECTSI</name>
<gene>
    <name evidence="3" type="ORF">Esi_0019_0008</name>
</gene>
<reference evidence="3 4" key="1">
    <citation type="journal article" date="2010" name="Nature">
        <title>The Ectocarpus genome and the independent evolution of multicellularity in brown algae.</title>
        <authorList>
            <person name="Cock J.M."/>
            <person name="Sterck L."/>
            <person name="Rouze P."/>
            <person name="Scornet D."/>
            <person name="Allen A.E."/>
            <person name="Amoutzias G."/>
            <person name="Anthouard V."/>
            <person name="Artiguenave F."/>
            <person name="Aury J.M."/>
            <person name="Badger J.H."/>
            <person name="Beszteri B."/>
            <person name="Billiau K."/>
            <person name="Bonnet E."/>
            <person name="Bothwell J.H."/>
            <person name="Bowler C."/>
            <person name="Boyen C."/>
            <person name="Brownlee C."/>
            <person name="Carrano C.J."/>
            <person name="Charrier B."/>
            <person name="Cho G.Y."/>
            <person name="Coelho S.M."/>
            <person name="Collen J."/>
            <person name="Corre E."/>
            <person name="Da Silva C."/>
            <person name="Delage L."/>
            <person name="Delaroque N."/>
            <person name="Dittami S.M."/>
            <person name="Doulbeau S."/>
            <person name="Elias M."/>
            <person name="Farnham G."/>
            <person name="Gachon C.M."/>
            <person name="Gschloessl B."/>
            <person name="Heesch S."/>
            <person name="Jabbari K."/>
            <person name="Jubin C."/>
            <person name="Kawai H."/>
            <person name="Kimura K."/>
            <person name="Kloareg B."/>
            <person name="Kupper F.C."/>
            <person name="Lang D."/>
            <person name="Le Bail A."/>
            <person name="Leblanc C."/>
            <person name="Lerouge P."/>
            <person name="Lohr M."/>
            <person name="Lopez P.J."/>
            <person name="Martens C."/>
            <person name="Maumus F."/>
            <person name="Michel G."/>
            <person name="Miranda-Saavedra D."/>
            <person name="Morales J."/>
            <person name="Moreau H."/>
            <person name="Motomura T."/>
            <person name="Nagasato C."/>
            <person name="Napoli C.A."/>
            <person name="Nelson D.R."/>
            <person name="Nyvall-Collen P."/>
            <person name="Peters A.F."/>
            <person name="Pommier C."/>
            <person name="Potin P."/>
            <person name="Poulain J."/>
            <person name="Quesneville H."/>
            <person name="Read B."/>
            <person name="Rensing S.A."/>
            <person name="Ritter A."/>
            <person name="Rousvoal S."/>
            <person name="Samanta M."/>
            <person name="Samson G."/>
            <person name="Schroeder D.C."/>
            <person name="Segurens B."/>
            <person name="Strittmatter M."/>
            <person name="Tonon T."/>
            <person name="Tregear J.W."/>
            <person name="Valentin K."/>
            <person name="von Dassow P."/>
            <person name="Yamagishi T."/>
            <person name="Van de Peer Y."/>
            <person name="Wincker P."/>
        </authorList>
    </citation>
    <scope>NUCLEOTIDE SEQUENCE [LARGE SCALE GENOMIC DNA]</scope>
    <source>
        <strain evidence="4">Ec32 / CCAP1310/4</strain>
    </source>
</reference>
<organism evidence="3 4">
    <name type="scientific">Ectocarpus siliculosus</name>
    <name type="common">Brown alga</name>
    <name type="synonym">Conferva siliculosa</name>
    <dbReference type="NCBI Taxonomy" id="2880"/>
    <lineage>
        <taxon>Eukaryota</taxon>
        <taxon>Sar</taxon>
        <taxon>Stramenopiles</taxon>
        <taxon>Ochrophyta</taxon>
        <taxon>PX clade</taxon>
        <taxon>Phaeophyceae</taxon>
        <taxon>Ectocarpales</taxon>
        <taxon>Ectocarpaceae</taxon>
        <taxon>Ectocarpus</taxon>
    </lineage>
</organism>
<dbReference type="EMBL" id="FN648364">
    <property type="protein sequence ID" value="CBN74262.1"/>
    <property type="molecule type" value="Genomic_DNA"/>
</dbReference>
<feature type="signal peptide" evidence="2">
    <location>
        <begin position="1"/>
        <end position="20"/>
    </location>
</feature>
<proteinExistence type="predicted"/>
<keyword evidence="4" id="KW-1185">Reference proteome</keyword>
<sequence length="250" mass="25587">MGMGAFFLGLAAAPLFLCSAFVPPAGFRSSASTAAAAGGFPASSREGPVLAAERLPLFMSVAGNGDGDHAQHQPDQKEARSSRAQFVGRVSAGVVAATAASGLAAGGLGVGAGPVFADSTGKYSSKATARKRYLPRIVKLVNAFQMLKKDIASGSASPKSEFFVDVLADSVSAMDLYGSSMKKGETPDSKSRALQQLAQDFGSTCTSIGKSLGKKGGEEEASKAYDKASSILVKYLEGVELDPLGSDVYN</sequence>
<dbReference type="InParanoid" id="D8LH43"/>
<protein>
    <submittedName>
        <fullName evidence="3">Uncharacterized protein</fullName>
    </submittedName>
</protein>
<accession>D8LH43</accession>
<evidence type="ECO:0000313" key="3">
    <source>
        <dbReference type="EMBL" id="CBN74262.1"/>
    </source>
</evidence>
<dbReference type="OrthoDB" id="10649624at2759"/>
<feature type="compositionally biased region" description="Basic and acidic residues" evidence="1">
    <location>
        <begin position="66"/>
        <end position="81"/>
    </location>
</feature>
<dbReference type="eggNOG" id="ENOG502SWSR">
    <property type="taxonomic scope" value="Eukaryota"/>
</dbReference>
<keyword evidence="2" id="KW-0732">Signal</keyword>
<dbReference type="Proteomes" id="UP000002630">
    <property type="component" value="Linkage Group LG25"/>
</dbReference>
<dbReference type="EMBL" id="FN649750">
    <property type="protein sequence ID" value="CBN74262.1"/>
    <property type="molecule type" value="Genomic_DNA"/>
</dbReference>
<feature type="chain" id="PRO_5003117114" evidence="2">
    <location>
        <begin position="21"/>
        <end position="250"/>
    </location>
</feature>
<evidence type="ECO:0000313" key="4">
    <source>
        <dbReference type="Proteomes" id="UP000002630"/>
    </source>
</evidence>
<feature type="region of interest" description="Disordered" evidence="1">
    <location>
        <begin position="63"/>
        <end position="83"/>
    </location>
</feature>